<dbReference type="Pfam" id="PF17770">
    <property type="entry name" value="RNase_J_C"/>
    <property type="match status" value="1"/>
</dbReference>
<comment type="subunit">
    <text evidence="9">Homodimer, may be a subunit of the RNA degradosome.</text>
</comment>
<dbReference type="GO" id="GO:0004534">
    <property type="term" value="F:5'-3' RNA exonuclease activity"/>
    <property type="evidence" value="ECO:0007669"/>
    <property type="project" value="UniProtKB-UniRule"/>
</dbReference>
<feature type="binding site" evidence="12">
    <location>
        <position position="488"/>
    </location>
    <ligand>
        <name>Ca(2+)</name>
        <dbReference type="ChEBI" id="CHEBI:29108"/>
    </ligand>
</feature>
<feature type="binding site" evidence="12">
    <location>
        <position position="117"/>
    </location>
    <ligand>
        <name>Zn(2+)</name>
        <dbReference type="ChEBI" id="CHEBI:29105"/>
        <label>1</label>
        <note>catalytic</note>
    </ligand>
</feature>
<dbReference type="STRING" id="100884.GCA_000269565_01529"/>
<dbReference type="GO" id="GO:0005737">
    <property type="term" value="C:cytoplasm"/>
    <property type="evidence" value="ECO:0007669"/>
    <property type="project" value="UniProtKB-SubCell"/>
</dbReference>
<comment type="subcellular location">
    <subcellularLocation>
        <location evidence="9">Cytoplasm</location>
    </subcellularLocation>
</comment>
<feature type="binding site" evidence="12">
    <location>
        <position position="435"/>
    </location>
    <ligand>
        <name>Zn(2+)</name>
        <dbReference type="ChEBI" id="CHEBI:29105"/>
        <label>1</label>
        <note>catalytic</note>
    </ligand>
</feature>
<dbReference type="Pfam" id="PF22505">
    <property type="entry name" value="RNase_J_b_CASP"/>
    <property type="match status" value="1"/>
</dbReference>
<feature type="binding site" evidence="11">
    <location>
        <begin position="276"/>
        <end position="278"/>
    </location>
    <ligand>
        <name>substrate</name>
    </ligand>
</feature>
<dbReference type="EC" id="3.1.-.-" evidence="9"/>
<comment type="cofactor">
    <cofactor evidence="12">
        <name>Zn(2+)</name>
        <dbReference type="ChEBI" id="CHEBI:29105"/>
    </cofactor>
    <text evidence="12">Binds 2 Zn(2+) ions per subunit. It is not clear if Zn(2+) or Mg(2+) is physiologically important.</text>
</comment>
<evidence type="ECO:0000313" key="16">
    <source>
        <dbReference type="Proteomes" id="UP000003157"/>
    </source>
</evidence>
<dbReference type="Pfam" id="PF00753">
    <property type="entry name" value="Lactamase_B"/>
    <property type="match status" value="1"/>
</dbReference>
<keyword evidence="4 9" id="KW-0255">Endonuclease</keyword>
<comment type="caution">
    <text evidence="15">The sequence shown here is derived from an EMBL/GenBank/DDBJ whole genome shotgun (WGS) entry which is preliminary data.</text>
</comment>
<dbReference type="InterPro" id="IPR055132">
    <property type="entry name" value="RNase_J_b_CASP"/>
</dbReference>
<dbReference type="InterPro" id="IPR042173">
    <property type="entry name" value="RNase_J_2"/>
</dbReference>
<evidence type="ECO:0000256" key="13">
    <source>
        <dbReference type="SAM" id="MobiDB-lite"/>
    </source>
</evidence>
<feature type="region of interest" description="Disordered" evidence="13">
    <location>
        <begin position="15"/>
        <end position="44"/>
    </location>
</feature>
<name>E7G5Y3_9FIRM</name>
<dbReference type="HOGENOM" id="CLU_008727_3_1_9"/>
<evidence type="ECO:0000256" key="1">
    <source>
        <dbReference type="ARBA" id="ARBA00022490"/>
    </source>
</evidence>
<dbReference type="SUPFAM" id="SSF56281">
    <property type="entry name" value="Metallo-hydrolase/oxidoreductase"/>
    <property type="match status" value="1"/>
</dbReference>
<dbReference type="NCBIfam" id="NF047419">
    <property type="entry name" value="RNase_J1_RnjA"/>
    <property type="match status" value="1"/>
</dbReference>
<evidence type="ECO:0000259" key="14">
    <source>
        <dbReference type="SMART" id="SM00849"/>
    </source>
</evidence>
<feature type="domain" description="Metallo-beta-lactamase" evidence="14">
    <location>
        <begin position="64"/>
        <end position="259"/>
    </location>
</feature>
<gene>
    <name evidence="9" type="primary">rnj</name>
    <name evidence="15" type="ORF">HMPREF9488_00171</name>
</gene>
<evidence type="ECO:0000256" key="6">
    <source>
        <dbReference type="ARBA" id="ARBA00022833"/>
    </source>
</evidence>
<evidence type="ECO:0000256" key="11">
    <source>
        <dbReference type="PIRSR" id="PIRSR004803-2"/>
    </source>
</evidence>
<proteinExistence type="inferred from homology"/>
<dbReference type="Pfam" id="PF07521">
    <property type="entry name" value="RMMBL"/>
    <property type="match status" value="1"/>
</dbReference>
<dbReference type="InterPro" id="IPR011108">
    <property type="entry name" value="RMMBL"/>
</dbReference>
<keyword evidence="3 12" id="KW-0479">Metal-binding</keyword>
<accession>E7G5Y3</accession>
<keyword evidence="8 9" id="KW-0694">RNA-binding</keyword>
<keyword evidence="6 12" id="KW-0862">Zinc</keyword>
<dbReference type="InterPro" id="IPR001279">
    <property type="entry name" value="Metallo-B-lactamas"/>
</dbReference>
<feature type="binding site" evidence="9 11">
    <location>
        <begin position="409"/>
        <end position="413"/>
    </location>
    <ligand>
        <name>substrate</name>
    </ligand>
</feature>
<keyword evidence="9" id="KW-0698">rRNA processing</keyword>
<keyword evidence="2 9" id="KW-0540">Nuclease</keyword>
<evidence type="ECO:0000256" key="5">
    <source>
        <dbReference type="ARBA" id="ARBA00022801"/>
    </source>
</evidence>
<dbReference type="AlphaFoldDB" id="E7G5Y3"/>
<evidence type="ECO:0000256" key="4">
    <source>
        <dbReference type="ARBA" id="ARBA00022759"/>
    </source>
</evidence>
<dbReference type="PANTHER" id="PTHR43694:SF1">
    <property type="entry name" value="RIBONUCLEASE J"/>
    <property type="match status" value="1"/>
</dbReference>
<feature type="active site" description="Proton acceptor" evidence="10">
    <location>
        <position position="413"/>
    </location>
</feature>
<feature type="compositionally biased region" description="Basic residues" evidence="13">
    <location>
        <begin position="27"/>
        <end position="42"/>
    </location>
</feature>
<feature type="binding site" evidence="12">
    <location>
        <position position="94"/>
    </location>
    <ligand>
        <name>Ca(2+)</name>
        <dbReference type="ChEBI" id="CHEBI:29108"/>
    </ligand>
</feature>
<dbReference type="Gene3D" id="3.10.20.580">
    <property type="match status" value="1"/>
</dbReference>
<evidence type="ECO:0000256" key="8">
    <source>
        <dbReference type="ARBA" id="ARBA00022884"/>
    </source>
</evidence>
<keyword evidence="1 9" id="KW-0963">Cytoplasm</keyword>
<evidence type="ECO:0000256" key="7">
    <source>
        <dbReference type="ARBA" id="ARBA00022839"/>
    </source>
</evidence>
<comment type="similarity">
    <text evidence="9">Belongs to the metallo-beta-lactamase superfamily. RNA-metabolizing metallo-beta-lactamase-like family. Bacterial RNase J subfamily.</text>
</comment>
<dbReference type="Gene3D" id="3.60.15.10">
    <property type="entry name" value="Ribonuclease Z/Hydroxyacylglutathione hydrolase-like"/>
    <property type="match status" value="1"/>
</dbReference>
<dbReference type="eggNOG" id="COG0595">
    <property type="taxonomic scope" value="Bacteria"/>
</dbReference>
<dbReference type="Proteomes" id="UP000003157">
    <property type="component" value="Unassembled WGS sequence"/>
</dbReference>
<feature type="binding site" evidence="12">
    <location>
        <position position="121"/>
    </location>
    <ligand>
        <name>Zn(2+)</name>
        <dbReference type="ChEBI" id="CHEBI:29105"/>
        <label>1</label>
        <note>catalytic</note>
    </ligand>
</feature>
<evidence type="ECO:0000256" key="9">
    <source>
        <dbReference type="HAMAP-Rule" id="MF_01491"/>
    </source>
</evidence>
<dbReference type="InterPro" id="IPR041636">
    <property type="entry name" value="RNase_J_C"/>
</dbReference>
<evidence type="ECO:0000256" key="10">
    <source>
        <dbReference type="PIRSR" id="PIRSR004803-1"/>
    </source>
</evidence>
<feature type="binding site" evidence="12">
    <location>
        <position position="122"/>
    </location>
    <ligand>
        <name>Zn(2+)</name>
        <dbReference type="ChEBI" id="CHEBI:29105"/>
        <label>1</label>
        <note>catalytic</note>
    </ligand>
</feature>
<dbReference type="InterPro" id="IPR030854">
    <property type="entry name" value="RNase_J_bac"/>
</dbReference>
<dbReference type="PIRSF" id="PIRSF004803">
    <property type="entry name" value="RnjA"/>
    <property type="match status" value="1"/>
</dbReference>
<dbReference type="InterPro" id="IPR036866">
    <property type="entry name" value="RibonucZ/Hydroxyglut_hydro"/>
</dbReference>
<evidence type="ECO:0000256" key="12">
    <source>
        <dbReference type="PIRSR" id="PIRSR004803-3"/>
    </source>
</evidence>
<dbReference type="GO" id="GO:0004521">
    <property type="term" value="F:RNA endonuclease activity"/>
    <property type="evidence" value="ECO:0007669"/>
    <property type="project" value="UniProtKB-UniRule"/>
</dbReference>
<dbReference type="EMBL" id="ADKX01000001">
    <property type="protein sequence ID" value="EFW06634.1"/>
    <property type="molecule type" value="Genomic_DNA"/>
</dbReference>
<dbReference type="GO" id="GO:0008270">
    <property type="term" value="F:zinc ion binding"/>
    <property type="evidence" value="ECO:0007669"/>
    <property type="project" value="InterPro"/>
</dbReference>
<protein>
    <recommendedName>
        <fullName evidence="9">Ribonuclease J</fullName>
        <shortName evidence="9">RNase J</shortName>
        <ecNumber evidence="9">3.1.-.-</ecNumber>
    </recommendedName>
</protein>
<feature type="binding site" evidence="12">
    <location>
        <position position="119"/>
    </location>
    <ligand>
        <name>Zn(2+)</name>
        <dbReference type="ChEBI" id="CHEBI:29105"/>
        <label>1</label>
        <note>catalytic</note>
    </ligand>
</feature>
<feature type="binding site" evidence="12">
    <location>
        <position position="92"/>
    </location>
    <ligand>
        <name>Ca(2+)</name>
        <dbReference type="ChEBI" id="CHEBI:29108"/>
    </ligand>
</feature>
<evidence type="ECO:0000256" key="2">
    <source>
        <dbReference type="ARBA" id="ARBA00022722"/>
    </source>
</evidence>
<dbReference type="InterPro" id="IPR004613">
    <property type="entry name" value="RNase_J"/>
</dbReference>
<keyword evidence="5 9" id="KW-0378">Hydrolase</keyword>
<evidence type="ECO:0000256" key="3">
    <source>
        <dbReference type="ARBA" id="ARBA00022723"/>
    </source>
</evidence>
<comment type="function">
    <text evidence="9">An RNase that has 5'-3' exonuclease and possibly endonuclease activity. Involved in maturation of rRNA and in some organisms also mRNA maturation and/or decay.</text>
</comment>
<organism evidence="15 16">
    <name type="scientific">Coprobacillus cateniformis</name>
    <dbReference type="NCBI Taxonomy" id="100884"/>
    <lineage>
        <taxon>Bacteria</taxon>
        <taxon>Bacillati</taxon>
        <taxon>Bacillota</taxon>
        <taxon>Erysipelotrichia</taxon>
        <taxon>Erysipelotrichales</taxon>
        <taxon>Coprobacillaceae</taxon>
        <taxon>Coprobacillus</taxon>
    </lineage>
</organism>
<dbReference type="HAMAP" id="MF_01491">
    <property type="entry name" value="RNase_J_bact"/>
    <property type="match status" value="1"/>
</dbReference>
<feature type="binding site" evidence="12">
    <location>
        <position position="186"/>
    </location>
    <ligand>
        <name>Zn(2+)</name>
        <dbReference type="ChEBI" id="CHEBI:29105"/>
        <label>1</label>
        <note>catalytic</note>
    </ligand>
</feature>
<dbReference type="PANTHER" id="PTHR43694">
    <property type="entry name" value="RIBONUCLEASE J"/>
    <property type="match status" value="1"/>
</dbReference>
<feature type="active site" description="Proton donor" evidence="10">
    <location>
        <position position="239"/>
    </location>
</feature>
<dbReference type="SMART" id="SM00849">
    <property type="entry name" value="Lactamase_B"/>
    <property type="match status" value="1"/>
</dbReference>
<feature type="binding site" evidence="12">
    <location>
        <position position="208"/>
    </location>
    <ligand>
        <name>Zn(2+)</name>
        <dbReference type="ChEBI" id="CHEBI:29105"/>
        <label>1</label>
        <note>catalytic</note>
    </ligand>
</feature>
<reference evidence="15 16" key="1">
    <citation type="submission" date="2010-12" db="EMBL/GenBank/DDBJ databases">
        <title>The Genome Sequence of Coprobacillus sp. strain 29_1.</title>
        <authorList>
            <consortium name="The Broad Institute Genome Sequencing Platform"/>
            <person name="Earl A."/>
            <person name="Ward D."/>
            <person name="Feldgarden M."/>
            <person name="Gevers D."/>
            <person name="Daigneault M."/>
            <person name="Sibley C.D."/>
            <person name="White A."/>
            <person name="Strauss J."/>
            <person name="Allen-Vercoe E."/>
            <person name="Young S.K."/>
            <person name="Zeng Q."/>
            <person name="Gargeya S."/>
            <person name="Fitzgerald M."/>
            <person name="Haas B."/>
            <person name="Abouelleil A."/>
            <person name="Alvarado L."/>
            <person name="Arachchi H.M."/>
            <person name="Berlin A."/>
            <person name="Brown A."/>
            <person name="Chapman S.B."/>
            <person name="Chen Z."/>
            <person name="Dunbar C."/>
            <person name="Freedman E."/>
            <person name="Gearin G."/>
            <person name="Gellesch M."/>
            <person name="Goldberg J."/>
            <person name="Griggs A."/>
            <person name="Gujja S."/>
            <person name="Heilman E."/>
            <person name="Heiman D."/>
            <person name="Howarth C."/>
            <person name="Larson L."/>
            <person name="Lui A."/>
            <person name="MacDonald P.J.P."/>
            <person name="Mehta T."/>
            <person name="Montmayeur A."/>
            <person name="Murphy C."/>
            <person name="Neiman D."/>
            <person name="Pearson M."/>
            <person name="Priest M."/>
            <person name="Roberts A."/>
            <person name="Saif S."/>
            <person name="Shea T."/>
            <person name="Shenoy N."/>
            <person name="Sisk P."/>
            <person name="Stolte C."/>
            <person name="Sykes S."/>
            <person name="White J."/>
            <person name="Yandava C."/>
            <person name="Nusbaum C."/>
            <person name="Birren B."/>
        </authorList>
    </citation>
    <scope>NUCLEOTIDE SEQUENCE [LARGE SCALE GENOMIC DNA]</scope>
    <source>
        <strain evidence="15 16">29_1</strain>
    </source>
</reference>
<evidence type="ECO:0000313" key="15">
    <source>
        <dbReference type="EMBL" id="EFW06634.1"/>
    </source>
</evidence>
<dbReference type="CDD" id="cd07714">
    <property type="entry name" value="RNaseJ_MBL-fold"/>
    <property type="match status" value="1"/>
</dbReference>
<dbReference type="Gene3D" id="3.40.50.10710">
    <property type="entry name" value="Metallo-hydrolase/oxidoreductase"/>
    <property type="match status" value="1"/>
</dbReference>
<keyword evidence="16" id="KW-1185">Reference proteome</keyword>
<dbReference type="GO" id="GO:0003723">
    <property type="term" value="F:RNA binding"/>
    <property type="evidence" value="ECO:0007669"/>
    <property type="project" value="UniProtKB-UniRule"/>
</dbReference>
<keyword evidence="7 9" id="KW-0269">Exonuclease</keyword>
<dbReference type="GO" id="GO:0006364">
    <property type="term" value="P:rRNA processing"/>
    <property type="evidence" value="ECO:0007669"/>
    <property type="project" value="UniProtKB-UniRule"/>
</dbReference>
<dbReference type="NCBIfam" id="TIGR00649">
    <property type="entry name" value="MG423"/>
    <property type="match status" value="1"/>
</dbReference>
<keyword evidence="12" id="KW-0106">Calcium</keyword>
<sequence length="601" mass="67655">MLTKWYTIKKHRKKGEVSMADMPQKRSPQRRRTPYNRTKKSNIKNDSHTLDTKVFALGGLNEVGKNMYCIEHDDEIIIIDAGVKFAEDGLPGIDYVIPDYSYLKRNQKKIKALLITHGHEDHIGGIPFLLQVVHIPFIYASPLACAMIRRKLEERRLTQATKLVQIDNLYQIKTKHFNIGFFKTNHSIPESLGIIVNTPNGRVVATGDFKFDLTPVGDPADYQVMSFLGETGVTLLLSDSTNAEVPNFSISEKQVAYSVQEEFRKTEGRLIVATFASNVHRVQQIIDAAVKFNRKILVFGRSMENNIQVSRKLGYIKCPDRFFIKNEEAKRLPDNEICILCTGSQGEALAALSRIANGTHRQISIKSGDTVLFSSNPIPGNAGSVSKVINKLYRAGARVLTNEAINNLHTSGHASQEEQKLMLLLTRPKYFFPVHGEYRMLKIHAKLFEEVGLIKGNAFVLSNGDSILLRNEEARLGPRVHVDDIYVDGNDITGLSTAVLRDRQILSEDGMVSVLISMDSRAGCLLNKPIIMSRGFVYMKDSTEMIREAEMLVGKALTQLLKRKTTFGEIKNTIRDTLGPYFYQKTKRNPMIIPVIMNKKA</sequence>
<comment type="cofactor">
    <cofactor evidence="12">
        <name>Ca(2+)</name>
        <dbReference type="ChEBI" id="CHEBI:29108"/>
    </cofactor>
    <text evidence="12">Binds 1 Ca(2+) cation per subunit. Seen in 1 crystal structure, it is not clear if it is physiologically important.</text>
</comment>